<dbReference type="Pfam" id="PF04909">
    <property type="entry name" value="Amidohydro_2"/>
    <property type="match status" value="1"/>
</dbReference>
<accession>A0A3D9URK4</accession>
<dbReference type="Proteomes" id="UP000256253">
    <property type="component" value="Unassembled WGS sequence"/>
</dbReference>
<dbReference type="OrthoDB" id="5172791at2"/>
<organism evidence="3 4">
    <name type="scientific">Calidifontibacter indicus</name>
    <dbReference type="NCBI Taxonomy" id="419650"/>
    <lineage>
        <taxon>Bacteria</taxon>
        <taxon>Bacillati</taxon>
        <taxon>Actinomycetota</taxon>
        <taxon>Actinomycetes</taxon>
        <taxon>Micrococcales</taxon>
        <taxon>Dermacoccaceae</taxon>
        <taxon>Calidifontibacter</taxon>
    </lineage>
</organism>
<protein>
    <recommendedName>
        <fullName evidence="2">Amidohydrolase-related domain-containing protein</fullName>
    </recommendedName>
</protein>
<keyword evidence="1" id="KW-0456">Lyase</keyword>
<evidence type="ECO:0000256" key="1">
    <source>
        <dbReference type="ARBA" id="ARBA00023239"/>
    </source>
</evidence>
<keyword evidence="4" id="KW-1185">Reference proteome</keyword>
<proteinExistence type="predicted"/>
<dbReference type="GO" id="GO:0016787">
    <property type="term" value="F:hydrolase activity"/>
    <property type="evidence" value="ECO:0007669"/>
    <property type="project" value="InterPro"/>
</dbReference>
<evidence type="ECO:0000313" key="3">
    <source>
        <dbReference type="EMBL" id="REF31123.1"/>
    </source>
</evidence>
<feature type="domain" description="Amidohydrolase-related" evidence="2">
    <location>
        <begin position="28"/>
        <end position="298"/>
    </location>
</feature>
<dbReference type="GO" id="GO:0016831">
    <property type="term" value="F:carboxy-lyase activity"/>
    <property type="evidence" value="ECO:0007669"/>
    <property type="project" value="InterPro"/>
</dbReference>
<evidence type="ECO:0000313" key="4">
    <source>
        <dbReference type="Proteomes" id="UP000256253"/>
    </source>
</evidence>
<gene>
    <name evidence="3" type="ORF">DFJ65_2168</name>
</gene>
<reference evidence="3 4" key="1">
    <citation type="submission" date="2018-08" db="EMBL/GenBank/DDBJ databases">
        <title>Sequencing the genomes of 1000 actinobacteria strains.</title>
        <authorList>
            <person name="Klenk H.-P."/>
        </authorList>
    </citation>
    <scope>NUCLEOTIDE SEQUENCE [LARGE SCALE GENOMIC DNA]</scope>
    <source>
        <strain evidence="3 4">DSM 22967</strain>
    </source>
</reference>
<dbReference type="PANTHER" id="PTHR21240">
    <property type="entry name" value="2-AMINO-3-CARBOXYLMUCONATE-6-SEMIALDEHYDE DECARBOXYLASE"/>
    <property type="match status" value="1"/>
</dbReference>
<dbReference type="SUPFAM" id="SSF51556">
    <property type="entry name" value="Metallo-dependent hydrolases"/>
    <property type="match status" value="1"/>
</dbReference>
<comment type="caution">
    <text evidence="3">The sequence shown here is derived from an EMBL/GenBank/DDBJ whole genome shotgun (WGS) entry which is preliminary data.</text>
</comment>
<dbReference type="GO" id="GO:0019748">
    <property type="term" value="P:secondary metabolic process"/>
    <property type="evidence" value="ECO:0007669"/>
    <property type="project" value="TreeGrafter"/>
</dbReference>
<dbReference type="InterPro" id="IPR032466">
    <property type="entry name" value="Metal_Hydrolase"/>
</dbReference>
<dbReference type="InterPro" id="IPR032465">
    <property type="entry name" value="ACMSD"/>
</dbReference>
<dbReference type="RefSeq" id="WP_115923015.1">
    <property type="nucleotide sequence ID" value="NZ_QTUA01000001.1"/>
</dbReference>
<dbReference type="GO" id="GO:0005737">
    <property type="term" value="C:cytoplasm"/>
    <property type="evidence" value="ECO:0007669"/>
    <property type="project" value="TreeGrafter"/>
</dbReference>
<dbReference type="AlphaFoldDB" id="A0A3D9URK4"/>
<name>A0A3D9URK4_9MICO</name>
<evidence type="ECO:0000259" key="2">
    <source>
        <dbReference type="Pfam" id="PF04909"/>
    </source>
</evidence>
<dbReference type="CDD" id="cd01292">
    <property type="entry name" value="metallo-dependent_hydrolases"/>
    <property type="match status" value="1"/>
</dbReference>
<dbReference type="PANTHER" id="PTHR21240:SF28">
    <property type="entry name" value="ISO-OROTATE DECARBOXYLASE (EUROFUNG)"/>
    <property type="match status" value="1"/>
</dbReference>
<dbReference type="EMBL" id="QTUA01000001">
    <property type="protein sequence ID" value="REF31123.1"/>
    <property type="molecule type" value="Genomic_DNA"/>
</dbReference>
<dbReference type="InterPro" id="IPR006680">
    <property type="entry name" value="Amidohydro-rel"/>
</dbReference>
<dbReference type="Gene3D" id="3.20.20.140">
    <property type="entry name" value="Metal-dependent hydrolases"/>
    <property type="match status" value="1"/>
</dbReference>
<sequence length="299" mass="32844">MPVTVELPSDEATRVHALIDRLGLPGLIDVHTHFMPKSVLDKVWAYFDSVGPLTGREWGIAYRFDEAERVAKLRELGVVGWSSLNYPHKPGMAQWLNQWSADFAAAHPDCLQSATFYPEPGAGDYVAEAIASGAEIFKAHVQVGAYDPTDDLLDGVWARLQESGVPVVLHAGSGPTPGEFTGPQRVRSVLERFPGLKLIIAHMGMPEYGEFLDLCDEFAGVHLDTTMVFTQFVENDMPFPKDRLGDLVRLGDRVLLGTDFPNIPYPYVEALDAIVGLGLGDDWCRGVLHDNAARLFGRG</sequence>